<keyword evidence="7" id="KW-0472">Membrane</keyword>
<evidence type="ECO:0000256" key="1">
    <source>
        <dbReference type="ARBA" id="ARBA00000085"/>
    </source>
</evidence>
<dbReference type="InterPro" id="IPR004358">
    <property type="entry name" value="Sig_transdc_His_kin-like_C"/>
</dbReference>
<keyword evidence="7" id="KW-0812">Transmembrane</keyword>
<feature type="transmembrane region" description="Helical" evidence="7">
    <location>
        <begin position="77"/>
        <end position="95"/>
    </location>
</feature>
<dbReference type="EMBL" id="MLCO01000094">
    <property type="protein sequence ID" value="ONG53772.1"/>
    <property type="molecule type" value="Genomic_DNA"/>
</dbReference>
<dbReference type="InterPro" id="IPR036890">
    <property type="entry name" value="HATPase_C_sf"/>
</dbReference>
<name>A0A1V2H348_9PROT</name>
<feature type="transmembrane region" description="Helical" evidence="7">
    <location>
        <begin position="101"/>
        <end position="118"/>
    </location>
</feature>
<dbReference type="PANTHER" id="PTHR44936:SF10">
    <property type="entry name" value="SENSOR PROTEIN RSTB"/>
    <property type="match status" value="1"/>
</dbReference>
<evidence type="ECO:0000259" key="8">
    <source>
        <dbReference type="PROSITE" id="PS50109"/>
    </source>
</evidence>
<sequence length="431" mass="46544">MTATTSRLAASSANMQQLIQLRWIAVIGQVVTIAVVEWGFGIRLPLRVMAFMLAVLVALNLVSLLRLRLRSPVTQAELFLAIAFDVMVLTVQLYLSGGATNPFVALYLLQVVLAAILLEVRWTWAMVALTSLCCLGLTLAYRPLVLPAHLEDDLFRLHLQGILVCFVLDAVLLAVFVSRITANLRTHDAKLAHLRQQAVEEDHIVRMGLLASGAAHELGTPLATVSVILGDWKRLPAFQSSPELMQEIGEAQAALARCKSIVTGILLSAGEARGEAPEVTTLDEFLEDCIEAWRTARSTQALRYDNNLTEEIAVVADPALEQVIGNVLDNALEVSPQRVHLSVRRVGEELVLAVSDDGPGFLPEMLAELGKPYRSSKGRQGGGLGLFLVFNVLRKLGGSLAARNRPEGGATVTLTLPIASLAIDPEPSHGA</sequence>
<keyword evidence="5 9" id="KW-0418">Kinase</keyword>
<dbReference type="SMART" id="SM00387">
    <property type="entry name" value="HATPase_c"/>
    <property type="match status" value="1"/>
</dbReference>
<evidence type="ECO:0000313" key="9">
    <source>
        <dbReference type="EMBL" id="ONG53772.1"/>
    </source>
</evidence>
<dbReference type="RefSeq" id="WP_076957484.1">
    <property type="nucleotide sequence ID" value="NZ_MLCO01000094.1"/>
</dbReference>
<evidence type="ECO:0000313" key="10">
    <source>
        <dbReference type="Proteomes" id="UP000188879"/>
    </source>
</evidence>
<dbReference type="InterPro" id="IPR050980">
    <property type="entry name" value="2C_sensor_his_kinase"/>
</dbReference>
<comment type="catalytic activity">
    <reaction evidence="1">
        <text>ATP + protein L-histidine = ADP + protein N-phospho-L-histidine.</text>
        <dbReference type="EC" id="2.7.13.3"/>
    </reaction>
</comment>
<feature type="transmembrane region" description="Helical" evidence="7">
    <location>
        <begin position="21"/>
        <end position="40"/>
    </location>
</feature>
<dbReference type="Proteomes" id="UP000188879">
    <property type="component" value="Unassembled WGS sequence"/>
</dbReference>
<dbReference type="SUPFAM" id="SSF55874">
    <property type="entry name" value="ATPase domain of HSP90 chaperone/DNA topoisomerase II/histidine kinase"/>
    <property type="match status" value="1"/>
</dbReference>
<evidence type="ECO:0000256" key="7">
    <source>
        <dbReference type="SAM" id="Phobius"/>
    </source>
</evidence>
<comment type="caution">
    <text evidence="9">The sequence shown here is derived from an EMBL/GenBank/DDBJ whole genome shotgun (WGS) entry which is preliminary data.</text>
</comment>
<dbReference type="Pfam" id="PF02518">
    <property type="entry name" value="HATPase_c"/>
    <property type="match status" value="1"/>
</dbReference>
<evidence type="ECO:0000256" key="5">
    <source>
        <dbReference type="ARBA" id="ARBA00022777"/>
    </source>
</evidence>
<dbReference type="GO" id="GO:0005524">
    <property type="term" value="F:ATP binding"/>
    <property type="evidence" value="ECO:0007669"/>
    <property type="project" value="UniProtKB-KW"/>
</dbReference>
<evidence type="ECO:0000256" key="3">
    <source>
        <dbReference type="ARBA" id="ARBA00022679"/>
    </source>
</evidence>
<dbReference type="InterPro" id="IPR036097">
    <property type="entry name" value="HisK_dim/P_sf"/>
</dbReference>
<keyword evidence="7" id="KW-1133">Transmembrane helix</keyword>
<evidence type="ECO:0000256" key="4">
    <source>
        <dbReference type="ARBA" id="ARBA00022741"/>
    </source>
</evidence>
<feature type="transmembrane region" description="Helical" evidence="7">
    <location>
        <begin position="46"/>
        <end position="65"/>
    </location>
</feature>
<reference evidence="9 10" key="1">
    <citation type="submission" date="2016-10" db="EMBL/GenBank/DDBJ databases">
        <title>Draft Genome sequence of Roseomonas sp. strain M3.</title>
        <authorList>
            <person name="Subhash Y."/>
            <person name="Lee S."/>
        </authorList>
    </citation>
    <scope>NUCLEOTIDE SEQUENCE [LARGE SCALE GENOMIC DNA]</scope>
    <source>
        <strain evidence="9 10">M3</strain>
    </source>
</reference>
<dbReference type="EC" id="2.7.13.3" evidence="2"/>
<dbReference type="InterPro" id="IPR003594">
    <property type="entry name" value="HATPase_dom"/>
</dbReference>
<proteinExistence type="predicted"/>
<evidence type="ECO:0000256" key="2">
    <source>
        <dbReference type="ARBA" id="ARBA00012438"/>
    </source>
</evidence>
<dbReference type="PRINTS" id="PR00344">
    <property type="entry name" value="BCTRLSENSOR"/>
</dbReference>
<dbReference type="Pfam" id="PF25323">
    <property type="entry name" value="6TM_PilS"/>
    <property type="match status" value="1"/>
</dbReference>
<keyword evidence="4" id="KW-0547">Nucleotide-binding</keyword>
<dbReference type="OrthoDB" id="9785252at2"/>
<keyword evidence="10" id="KW-1185">Reference proteome</keyword>
<dbReference type="Gene3D" id="1.10.287.130">
    <property type="match status" value="1"/>
</dbReference>
<feature type="domain" description="Histidine kinase" evidence="8">
    <location>
        <begin position="213"/>
        <end position="420"/>
    </location>
</feature>
<dbReference type="GO" id="GO:0000155">
    <property type="term" value="F:phosphorelay sensor kinase activity"/>
    <property type="evidence" value="ECO:0007669"/>
    <property type="project" value="InterPro"/>
</dbReference>
<gene>
    <name evidence="9" type="ORF">BKE38_11430</name>
</gene>
<accession>A0A1V2H348</accession>
<dbReference type="InterPro" id="IPR005467">
    <property type="entry name" value="His_kinase_dom"/>
</dbReference>
<evidence type="ECO:0000256" key="6">
    <source>
        <dbReference type="ARBA" id="ARBA00022840"/>
    </source>
</evidence>
<organism evidence="9 10">
    <name type="scientific">Teichococcus deserti</name>
    <dbReference type="NCBI Taxonomy" id="1817963"/>
    <lineage>
        <taxon>Bacteria</taxon>
        <taxon>Pseudomonadati</taxon>
        <taxon>Pseudomonadota</taxon>
        <taxon>Alphaproteobacteria</taxon>
        <taxon>Acetobacterales</taxon>
        <taxon>Roseomonadaceae</taxon>
        <taxon>Roseomonas</taxon>
    </lineage>
</organism>
<dbReference type="SUPFAM" id="SSF47384">
    <property type="entry name" value="Homodimeric domain of signal transducing histidine kinase"/>
    <property type="match status" value="1"/>
</dbReference>
<dbReference type="PROSITE" id="PS50109">
    <property type="entry name" value="HIS_KIN"/>
    <property type="match status" value="1"/>
</dbReference>
<keyword evidence="6" id="KW-0067">ATP-binding</keyword>
<keyword evidence="3" id="KW-0808">Transferase</keyword>
<dbReference type="GO" id="GO:0005886">
    <property type="term" value="C:plasma membrane"/>
    <property type="evidence" value="ECO:0007669"/>
    <property type="project" value="TreeGrafter"/>
</dbReference>
<dbReference type="Gene3D" id="3.30.565.10">
    <property type="entry name" value="Histidine kinase-like ATPase, C-terminal domain"/>
    <property type="match status" value="1"/>
</dbReference>
<feature type="transmembrane region" description="Helical" evidence="7">
    <location>
        <begin position="157"/>
        <end position="177"/>
    </location>
</feature>
<dbReference type="AlphaFoldDB" id="A0A1V2H348"/>
<dbReference type="PANTHER" id="PTHR44936">
    <property type="entry name" value="SENSOR PROTEIN CREC"/>
    <property type="match status" value="1"/>
</dbReference>
<protein>
    <recommendedName>
        <fullName evidence="2">histidine kinase</fullName>
        <ecNumber evidence="2">2.7.13.3</ecNumber>
    </recommendedName>
</protein>
<feature type="transmembrane region" description="Helical" evidence="7">
    <location>
        <begin position="125"/>
        <end position="145"/>
    </location>
</feature>
<dbReference type="CDD" id="cd00075">
    <property type="entry name" value="HATPase"/>
    <property type="match status" value="1"/>
</dbReference>